<dbReference type="PANTHER" id="PTHR12526">
    <property type="entry name" value="GLYCOSYLTRANSFERASE"/>
    <property type="match status" value="1"/>
</dbReference>
<dbReference type="Gene3D" id="3.40.50.2000">
    <property type="entry name" value="Glycogen Phosphorylase B"/>
    <property type="match status" value="1"/>
</dbReference>
<dbReference type="InterPro" id="IPR055259">
    <property type="entry name" value="YkvP/CgeB_Glyco_trans-like"/>
</dbReference>
<dbReference type="STRING" id="1774969.AUC69_12360"/>
<name>A0A1E3VV23_9HYPH</name>
<evidence type="ECO:0000313" key="4">
    <source>
        <dbReference type="Proteomes" id="UP000094472"/>
    </source>
</evidence>
<dbReference type="Proteomes" id="UP000094472">
    <property type="component" value="Unassembled WGS sequence"/>
</dbReference>
<protein>
    <recommendedName>
        <fullName evidence="2">Spore protein YkvP/CgeB glycosyl transferase-like domain-containing protein</fullName>
    </recommendedName>
</protein>
<feature type="coiled-coil region" evidence="1">
    <location>
        <begin position="789"/>
        <end position="816"/>
    </location>
</feature>
<dbReference type="Pfam" id="PF13524">
    <property type="entry name" value="Glyco_trans_1_2"/>
    <property type="match status" value="1"/>
</dbReference>
<keyword evidence="4" id="KW-1185">Reference proteome</keyword>
<evidence type="ECO:0000256" key="1">
    <source>
        <dbReference type="SAM" id="Coils"/>
    </source>
</evidence>
<gene>
    <name evidence="3" type="ORF">AUC69_12360</name>
</gene>
<dbReference type="SUPFAM" id="SSF53756">
    <property type="entry name" value="UDP-Glycosyltransferase/glycogen phosphorylase"/>
    <property type="match status" value="1"/>
</dbReference>
<dbReference type="EMBL" id="LPWF01000026">
    <property type="protein sequence ID" value="ODR97398.1"/>
    <property type="molecule type" value="Genomic_DNA"/>
</dbReference>
<dbReference type="AlphaFoldDB" id="A0A1E3VV23"/>
<sequence>MLTQSDWHREPRSNRYHYATRFAQDLPVYFVQPTPPVETPELGETEIENIGVVHAGTDYGVDQSIRLERLLAKRHVRRPLLFAYNPLFVDFIARNAGFYAVYHATEDYFGSEFDDAVRHREMLMRVLGLTDLLVACTDGVFASYRINGAYRGRSIVLKNGCDFEFWRRSDAIAFQPQASGRPAALYQGALNDRLDFDLLSELADRVNDWDLVFCGRDSDEPGWTRLREKPNVRYLGELRPEQIAETSRQSSVGLIPFRDYSLARVSLPLKAFEYVACGLPVVSTPIDELARDPELFSIASDAAEFESAIRQLADTRDDSDAIGRRQAAAAQQSYDKRFSELREEIDLAMISAGRNSDKYNILVLYDDRSTHVKAIKDHLHAFSVYSSNGVTYLPCTGAFMTDKDKIDSNPWDFDCFDVIVIHHSVRVCYPDHLNRIFYDSIARFTGLKVLFVQDDYNNTGHTWQFIEQIGFDVVFTSVPDEFIPTIYPCERFPRTEFLHTLTGYVPELEAEERDCLPISERPLRIVYRGRSLPLHYGDLAREKLDIGLEVKRRADARSVPVDIEVDNASRIYGADWYRFLASARAMLGTESGSNVFDFDGSLAELSKANADMPYEQFRDRYLAGREGPVMMNQVSPKLFEAIHLRTALVLFEGAYSGILERDVHYISLKKDYSNIDDVFDRLEDVAFLEKMADRAYRDIISSRRYSYERFIANFDALLNRRLLRSRRCQIIEAPIMYERKDRELFAIPMNEGPVAALLSRGILAGPTTRDELLAARVVRRSYRNEFDTLKKAQKSLSSYERKIERLSRTLERRTRTLEKRDAKIERLSRMTTGQQMPIHQRVMLAIAFRGRAYVTALCRRLWQQG</sequence>
<feature type="domain" description="Spore protein YkvP/CgeB glycosyl transferase-like" evidence="2">
    <location>
        <begin position="198"/>
        <end position="341"/>
    </location>
</feature>
<proteinExistence type="predicted"/>
<organism evidence="3 4">
    <name type="scientific">Methyloceanibacter superfactus</name>
    <dbReference type="NCBI Taxonomy" id="1774969"/>
    <lineage>
        <taxon>Bacteria</taxon>
        <taxon>Pseudomonadati</taxon>
        <taxon>Pseudomonadota</taxon>
        <taxon>Alphaproteobacteria</taxon>
        <taxon>Hyphomicrobiales</taxon>
        <taxon>Hyphomicrobiaceae</taxon>
        <taxon>Methyloceanibacter</taxon>
    </lineage>
</organism>
<keyword evidence="1" id="KW-0175">Coiled coil</keyword>
<accession>A0A1E3VV23</accession>
<evidence type="ECO:0000259" key="2">
    <source>
        <dbReference type="Pfam" id="PF13524"/>
    </source>
</evidence>
<comment type="caution">
    <text evidence="3">The sequence shown here is derived from an EMBL/GenBank/DDBJ whole genome shotgun (WGS) entry which is preliminary data.</text>
</comment>
<dbReference type="PANTHER" id="PTHR12526:SF630">
    <property type="entry name" value="GLYCOSYLTRANSFERASE"/>
    <property type="match status" value="1"/>
</dbReference>
<reference evidence="3 4" key="1">
    <citation type="journal article" date="2016" name="Environ. Microbiol.">
        <title>New Methyloceanibacter diversity from North Sea sediments includes methanotroph containing solely the soluble methane monooxygenase.</title>
        <authorList>
            <person name="Vekeman B."/>
            <person name="Kerckhof F.M."/>
            <person name="Cremers G."/>
            <person name="de Vos P."/>
            <person name="Vandamme P."/>
            <person name="Boon N."/>
            <person name="Op den Camp H.J."/>
            <person name="Heylen K."/>
        </authorList>
    </citation>
    <scope>NUCLEOTIDE SEQUENCE [LARGE SCALE GENOMIC DNA]</scope>
    <source>
        <strain evidence="3 4">R-67175</strain>
    </source>
</reference>
<evidence type="ECO:0000313" key="3">
    <source>
        <dbReference type="EMBL" id="ODR97398.1"/>
    </source>
</evidence>